<evidence type="ECO:0000313" key="1">
    <source>
        <dbReference type="EMBL" id="JAH15464.1"/>
    </source>
</evidence>
<name>A0A0E9QFA4_ANGAN</name>
<accession>A0A0E9QFA4</accession>
<protein>
    <submittedName>
        <fullName evidence="1">Uncharacterized protein</fullName>
    </submittedName>
</protein>
<sequence length="39" mass="4483">MGDYHLFHGSTNNKFNKGFSIWKFALVQSSAITFPSQIY</sequence>
<reference evidence="1" key="2">
    <citation type="journal article" date="2015" name="Fish Shellfish Immunol.">
        <title>Early steps in the European eel (Anguilla anguilla)-Vibrio vulnificus interaction in the gills: Role of the RtxA13 toxin.</title>
        <authorList>
            <person name="Callol A."/>
            <person name="Pajuelo D."/>
            <person name="Ebbesson L."/>
            <person name="Teles M."/>
            <person name="MacKenzie S."/>
            <person name="Amaro C."/>
        </authorList>
    </citation>
    <scope>NUCLEOTIDE SEQUENCE</scope>
</reference>
<dbReference type="AlphaFoldDB" id="A0A0E9QFA4"/>
<dbReference type="EMBL" id="GBXM01093113">
    <property type="protein sequence ID" value="JAH15464.1"/>
    <property type="molecule type" value="Transcribed_RNA"/>
</dbReference>
<reference evidence="1" key="1">
    <citation type="submission" date="2014-11" db="EMBL/GenBank/DDBJ databases">
        <authorList>
            <person name="Amaro Gonzalez C."/>
        </authorList>
    </citation>
    <scope>NUCLEOTIDE SEQUENCE</scope>
</reference>
<organism evidence="1">
    <name type="scientific">Anguilla anguilla</name>
    <name type="common">European freshwater eel</name>
    <name type="synonym">Muraena anguilla</name>
    <dbReference type="NCBI Taxonomy" id="7936"/>
    <lineage>
        <taxon>Eukaryota</taxon>
        <taxon>Metazoa</taxon>
        <taxon>Chordata</taxon>
        <taxon>Craniata</taxon>
        <taxon>Vertebrata</taxon>
        <taxon>Euteleostomi</taxon>
        <taxon>Actinopterygii</taxon>
        <taxon>Neopterygii</taxon>
        <taxon>Teleostei</taxon>
        <taxon>Anguilliformes</taxon>
        <taxon>Anguillidae</taxon>
        <taxon>Anguilla</taxon>
    </lineage>
</organism>
<proteinExistence type="predicted"/>